<keyword evidence="2 4" id="KW-0808">Transferase</keyword>
<feature type="binding site" evidence="4">
    <location>
        <position position="321"/>
    </location>
    <ligand>
        <name>S-adenosyl-L-methionine</name>
        <dbReference type="ChEBI" id="CHEBI:59789"/>
    </ligand>
</feature>
<dbReference type="CDD" id="cd02440">
    <property type="entry name" value="AdoMet_MTases"/>
    <property type="match status" value="1"/>
</dbReference>
<evidence type="ECO:0000256" key="3">
    <source>
        <dbReference type="ARBA" id="ARBA00022691"/>
    </source>
</evidence>
<dbReference type="InterPro" id="IPR030391">
    <property type="entry name" value="MeTrfase_TrmA_CS"/>
</dbReference>
<evidence type="ECO:0000256" key="2">
    <source>
        <dbReference type="ARBA" id="ARBA00022679"/>
    </source>
</evidence>
<comment type="similarity">
    <text evidence="4">Belongs to the class I-like SAM-binding methyltransferase superfamily. RNA M5U methyltransferase family.</text>
</comment>
<dbReference type="Gene3D" id="3.40.50.150">
    <property type="entry name" value="Vaccinia Virus protein VP39"/>
    <property type="match status" value="2"/>
</dbReference>
<dbReference type="InterPro" id="IPR012340">
    <property type="entry name" value="NA-bd_OB-fold"/>
</dbReference>
<feature type="binding site" evidence="4">
    <location>
        <position position="277"/>
    </location>
    <ligand>
        <name>S-adenosyl-L-methionine</name>
        <dbReference type="ChEBI" id="CHEBI:59789"/>
    </ligand>
</feature>
<protein>
    <submittedName>
        <fullName evidence="6">TRAM domain-containing protein</fullName>
    </submittedName>
</protein>
<dbReference type="InterPro" id="IPR002792">
    <property type="entry name" value="TRAM_dom"/>
</dbReference>
<dbReference type="Gene3D" id="2.40.50.1070">
    <property type="match status" value="1"/>
</dbReference>
<dbReference type="Pfam" id="PF05958">
    <property type="entry name" value="tRNA_U5-meth_tr"/>
    <property type="match status" value="1"/>
</dbReference>
<dbReference type="EMBL" id="BAAAQD010000006">
    <property type="protein sequence ID" value="GAA1518394.1"/>
    <property type="molecule type" value="Genomic_DNA"/>
</dbReference>
<evidence type="ECO:0000259" key="5">
    <source>
        <dbReference type="PROSITE" id="PS50926"/>
    </source>
</evidence>
<gene>
    <name evidence="6" type="ORF">GCM10009827_036950</name>
</gene>
<accession>A0ABP4L7V6</accession>
<evidence type="ECO:0000313" key="7">
    <source>
        <dbReference type="Proteomes" id="UP001501470"/>
    </source>
</evidence>
<dbReference type="SUPFAM" id="SSF53335">
    <property type="entry name" value="S-adenosyl-L-methionine-dependent methyltransferases"/>
    <property type="match status" value="1"/>
</dbReference>
<evidence type="ECO:0000313" key="6">
    <source>
        <dbReference type="EMBL" id="GAA1518394.1"/>
    </source>
</evidence>
<reference evidence="7" key="1">
    <citation type="journal article" date="2019" name="Int. J. Syst. Evol. Microbiol.">
        <title>The Global Catalogue of Microorganisms (GCM) 10K type strain sequencing project: providing services to taxonomists for standard genome sequencing and annotation.</title>
        <authorList>
            <consortium name="The Broad Institute Genomics Platform"/>
            <consortium name="The Broad Institute Genome Sequencing Center for Infectious Disease"/>
            <person name="Wu L."/>
            <person name="Ma J."/>
        </authorList>
    </citation>
    <scope>NUCLEOTIDE SEQUENCE [LARGE SCALE GENOMIC DNA]</scope>
    <source>
        <strain evidence="7">JCM 15933</strain>
    </source>
</reference>
<proteinExistence type="inferred from homology"/>
<feature type="binding site" evidence="4">
    <location>
        <position position="256"/>
    </location>
    <ligand>
        <name>S-adenosyl-L-methionine</name>
        <dbReference type="ChEBI" id="CHEBI:59789"/>
    </ligand>
</feature>
<evidence type="ECO:0000256" key="1">
    <source>
        <dbReference type="ARBA" id="ARBA00022603"/>
    </source>
</evidence>
<dbReference type="Pfam" id="PF01938">
    <property type="entry name" value="TRAM"/>
    <property type="match status" value="1"/>
</dbReference>
<evidence type="ECO:0000256" key="4">
    <source>
        <dbReference type="PROSITE-ProRule" id="PRU01024"/>
    </source>
</evidence>
<feature type="active site" description="Nucleophile" evidence="4">
    <location>
        <position position="348"/>
    </location>
</feature>
<dbReference type="InterPro" id="IPR029063">
    <property type="entry name" value="SAM-dependent_MTases_sf"/>
</dbReference>
<keyword evidence="7" id="KW-1185">Reference proteome</keyword>
<keyword evidence="3 4" id="KW-0949">S-adenosyl-L-methionine</keyword>
<keyword evidence="1 4" id="KW-0489">Methyltransferase</keyword>
<dbReference type="PROSITE" id="PS51687">
    <property type="entry name" value="SAM_MT_RNA_M5U"/>
    <property type="match status" value="1"/>
</dbReference>
<name>A0ABP4L7V6_9ACTN</name>
<dbReference type="Proteomes" id="UP001501470">
    <property type="component" value="Unassembled WGS sequence"/>
</dbReference>
<dbReference type="Gene3D" id="2.40.50.140">
    <property type="entry name" value="Nucleic acid-binding proteins"/>
    <property type="match status" value="1"/>
</dbReference>
<feature type="domain" description="TRAM" evidence="5">
    <location>
        <begin position="1"/>
        <end position="59"/>
    </location>
</feature>
<comment type="caution">
    <text evidence="6">The sequence shown here is derived from an EMBL/GenBank/DDBJ whole genome shotgun (WGS) entry which is preliminary data.</text>
</comment>
<feature type="binding site" evidence="4">
    <location>
        <position position="227"/>
    </location>
    <ligand>
        <name>S-adenosyl-L-methionine</name>
        <dbReference type="ChEBI" id="CHEBI:59789"/>
    </ligand>
</feature>
<dbReference type="PROSITE" id="PS50926">
    <property type="entry name" value="TRAM"/>
    <property type="match status" value="1"/>
</dbReference>
<dbReference type="PROSITE" id="PS01231">
    <property type="entry name" value="TRMA_2"/>
    <property type="match status" value="1"/>
</dbReference>
<dbReference type="SUPFAM" id="SSF50249">
    <property type="entry name" value="Nucleic acid-binding proteins"/>
    <property type="match status" value="1"/>
</dbReference>
<dbReference type="InterPro" id="IPR010280">
    <property type="entry name" value="U5_MeTrfase_fam"/>
</dbReference>
<sequence length="391" mass="41581">MSDWMTLLELEVGSVAHGGHCVARHDGRVIFVRHALPGERVLARITDERKGFLRADAVEILLPSPDRVIPPCPFSGPGACGGCDWQHADPAAQRRLKSQVLGEQLARLAGVSASVPVEALPGGALGWRTRVQYAVDDEGRAGFHRHRSSEVIPVDRCRIAHPAIQALPVTTRRWPPGSTVEAVAASGGETAVLTRAGRSGALTGPPVRVREVAAGHDWSVDAGGFWQVHPHAVAAFTGAVLEMLRPAEGERAWDLYGGVGLFAATLAPHCGPVTVVEGDRRAVAAGRKALRSVANIRFVNDDVAAAIGNPRWRSVDLVVLDPPRAGAGREVVTAVAARSPRAIAYVACDPAAFARDAGLLLGLGYQLPEIRAFDSFPMTQHFETIGLFTRT</sequence>
<organism evidence="6 7">
    <name type="scientific">Dactylosporangium maewongense</name>
    <dbReference type="NCBI Taxonomy" id="634393"/>
    <lineage>
        <taxon>Bacteria</taxon>
        <taxon>Bacillati</taxon>
        <taxon>Actinomycetota</taxon>
        <taxon>Actinomycetes</taxon>
        <taxon>Micromonosporales</taxon>
        <taxon>Micromonosporaceae</taxon>
        <taxon>Dactylosporangium</taxon>
    </lineage>
</organism>
<dbReference type="PANTHER" id="PTHR11061:SF30">
    <property type="entry name" value="TRNA (URACIL(54)-C(5))-METHYLTRANSFERASE"/>
    <property type="match status" value="1"/>
</dbReference>
<dbReference type="PANTHER" id="PTHR11061">
    <property type="entry name" value="RNA M5U METHYLTRANSFERASE"/>
    <property type="match status" value="1"/>
</dbReference>